<dbReference type="SMART" id="SM00112">
    <property type="entry name" value="CA"/>
    <property type="match status" value="2"/>
</dbReference>
<evidence type="ECO:0000256" key="5">
    <source>
        <dbReference type="ARBA" id="ARBA00022837"/>
    </source>
</evidence>
<keyword evidence="6" id="KW-0130">Cell adhesion</keyword>
<evidence type="ECO:0000256" key="11">
    <source>
        <dbReference type="ARBA" id="ARBA00023257"/>
    </source>
</evidence>
<dbReference type="OrthoDB" id="10012272at2759"/>
<accession>A0A9Q0YHD1</accession>
<feature type="chain" id="PRO_5040322973" evidence="17">
    <location>
        <begin position="26"/>
        <end position="915"/>
    </location>
</feature>
<dbReference type="InterPro" id="IPR045588">
    <property type="entry name" value="CLSTN_C"/>
</dbReference>
<feature type="compositionally biased region" description="Acidic residues" evidence="15">
    <location>
        <begin position="871"/>
        <end position="894"/>
    </location>
</feature>
<evidence type="ECO:0000256" key="1">
    <source>
        <dbReference type="ARBA" id="ARBA00022475"/>
    </source>
</evidence>
<keyword evidence="4" id="KW-0677">Repeat</keyword>
<keyword evidence="8" id="KW-0770">Synapse</keyword>
<dbReference type="PANTHER" id="PTHR14139">
    <property type="entry name" value="CALSYNTENIN"/>
    <property type="match status" value="1"/>
</dbReference>
<comment type="caution">
    <text evidence="19">The sequence shown here is derived from an EMBL/GenBank/DDBJ whole genome shotgun (WGS) entry which is preliminary data.</text>
</comment>
<dbReference type="GO" id="GO:0005509">
    <property type="term" value="F:calcium ion binding"/>
    <property type="evidence" value="ECO:0007669"/>
    <property type="project" value="UniProtKB-UniRule"/>
</dbReference>
<keyword evidence="10" id="KW-0325">Glycoprotein</keyword>
<evidence type="ECO:0000256" key="12">
    <source>
        <dbReference type="ARBA" id="ARBA00035006"/>
    </source>
</evidence>
<keyword evidence="20" id="KW-1185">Reference proteome</keyword>
<dbReference type="GO" id="GO:0009986">
    <property type="term" value="C:cell surface"/>
    <property type="evidence" value="ECO:0007669"/>
    <property type="project" value="TreeGrafter"/>
</dbReference>
<evidence type="ECO:0000256" key="15">
    <source>
        <dbReference type="SAM" id="MobiDB-lite"/>
    </source>
</evidence>
<gene>
    <name evidence="19" type="ORF">HOLleu_39526</name>
</gene>
<evidence type="ECO:0000313" key="19">
    <source>
        <dbReference type="EMBL" id="KAJ8022119.1"/>
    </source>
</evidence>
<dbReference type="GO" id="GO:0051965">
    <property type="term" value="P:positive regulation of synapse assembly"/>
    <property type="evidence" value="ECO:0007669"/>
    <property type="project" value="TreeGrafter"/>
</dbReference>
<evidence type="ECO:0000313" key="20">
    <source>
        <dbReference type="Proteomes" id="UP001152320"/>
    </source>
</evidence>
<dbReference type="PANTHER" id="PTHR14139:SF2">
    <property type="entry name" value="CALSYNTENIN-1"/>
    <property type="match status" value="1"/>
</dbReference>
<dbReference type="GO" id="GO:0007156">
    <property type="term" value="P:homophilic cell adhesion via plasma membrane adhesion molecules"/>
    <property type="evidence" value="ECO:0007669"/>
    <property type="project" value="InterPro"/>
</dbReference>
<dbReference type="CDD" id="cd11304">
    <property type="entry name" value="Cadherin_repeat"/>
    <property type="match status" value="1"/>
</dbReference>
<organism evidence="19 20">
    <name type="scientific">Holothuria leucospilota</name>
    <name type="common">Black long sea cucumber</name>
    <name type="synonym">Mertensiothuria leucospilota</name>
    <dbReference type="NCBI Taxonomy" id="206669"/>
    <lineage>
        <taxon>Eukaryota</taxon>
        <taxon>Metazoa</taxon>
        <taxon>Echinodermata</taxon>
        <taxon>Eleutherozoa</taxon>
        <taxon>Echinozoa</taxon>
        <taxon>Holothuroidea</taxon>
        <taxon>Aspidochirotacea</taxon>
        <taxon>Aspidochirotida</taxon>
        <taxon>Holothuriidae</taxon>
        <taxon>Holothuria</taxon>
    </lineage>
</organism>
<dbReference type="Gene3D" id="2.60.40.60">
    <property type="entry name" value="Cadherins"/>
    <property type="match status" value="2"/>
</dbReference>
<evidence type="ECO:0000256" key="13">
    <source>
        <dbReference type="ARBA" id="ARBA00035015"/>
    </source>
</evidence>
<dbReference type="Pfam" id="PF19699">
    <property type="entry name" value="CLSTN_C"/>
    <property type="match status" value="1"/>
</dbReference>
<feature type="domain" description="Cadherin" evidence="18">
    <location>
        <begin position="36"/>
        <end position="147"/>
    </location>
</feature>
<dbReference type="PROSITE" id="PS00232">
    <property type="entry name" value="CADHERIN_1"/>
    <property type="match status" value="1"/>
</dbReference>
<evidence type="ECO:0000256" key="9">
    <source>
        <dbReference type="ARBA" id="ARBA00023136"/>
    </source>
</evidence>
<dbReference type="Pfam" id="PF13385">
    <property type="entry name" value="Laminin_G_3"/>
    <property type="match status" value="1"/>
</dbReference>
<dbReference type="InterPro" id="IPR015919">
    <property type="entry name" value="Cadherin-like_sf"/>
</dbReference>
<dbReference type="GO" id="GO:0050806">
    <property type="term" value="P:positive regulation of synaptic transmission"/>
    <property type="evidence" value="ECO:0007669"/>
    <property type="project" value="TreeGrafter"/>
</dbReference>
<dbReference type="SUPFAM" id="SSF49313">
    <property type="entry name" value="Cadherin-like"/>
    <property type="match status" value="2"/>
</dbReference>
<evidence type="ECO:0000259" key="18">
    <source>
        <dbReference type="PROSITE" id="PS50268"/>
    </source>
</evidence>
<evidence type="ECO:0000256" key="6">
    <source>
        <dbReference type="ARBA" id="ARBA00022889"/>
    </source>
</evidence>
<dbReference type="InterPro" id="IPR002126">
    <property type="entry name" value="Cadherin-like_dom"/>
</dbReference>
<keyword evidence="5 14" id="KW-0106">Calcium</keyword>
<evidence type="ECO:0000256" key="2">
    <source>
        <dbReference type="ARBA" id="ARBA00022692"/>
    </source>
</evidence>
<sequence length="915" mass="101741">MHSLVGKGSIYICVLFLFCFSLSSSKDTENHKPRFTVDIFHGIVEENSDRITLDPPLFVEDGDEGQNGQICRIFIQEDDIPFTIDVVDADTGEGVIAPKSPDLMDCEQSREWHFHIRAEDCAERRRRSHSAEVHILVNDSNDNAPKFKSQSYEATVNEGVITTDFLRLEAVDDDCSEANSMICGYEIVTPDVPFTISQQGSLSTTKELEAVQQSYFLAVVAADCSHKRSEPVMVTVHVGHVCIPGWKDFPQKVQLSSDETAQFLAPKSYLETCGNPVCNNSEVTTTLTLQTDHIGFGCDRDTYSLKSQRENCNAEAGAVDLLPSPSQQSPWMANLNTDEGNESEKVFFFDGQSSQATLPEKVAPKNVTDRFSISFWMKHKPRVGGDKEYILANSDTEGSNKRHYAVYLHNCRLTFLLHRESDATDIEFPSEYRWKLDHVCDSQWHRYTFNVQYPQISLFVDTKLYETSRITNDWPLPHLGTSTTLTVGAAWNGASSTYSGFFKGYLAGMSILPGNTESEQVISCLFACKEGLSIDMGNLPLEVVHLNAEGTVLTLKGSLKGGFSQVLKKVSYYNSRTFPTPGSRDLLIETTAMCDNQEIHIPDIHGFIVLSQVPVPNIIVTGDASVAYTVAELHDGVKVLESVSISNQAEEDEGEVDQDTGETDTTYYARLEHLDSCQVTVVTPFKTGERLSLNEDICKKYSVNAVSSDEGLIITGVKTVATYEAILRQVVYINKAPNSTPSRTLSVRCSELNERFVSNAFEIEVSLVHKKAPPHQSKSGGHLPNHFQVKSQLYSGKHHAPTVVKRSSSPAMTLVLVVCVGFFMFMIVVGVFRVYTTRKVNKALDDKQDMDWDDGPLNITVNPMEGPIEPVAEDSSDDDYDDDCSEMSSSSEEEIPVCVEYKGSPLEWDDSNLKF</sequence>
<dbReference type="SUPFAM" id="SSF49899">
    <property type="entry name" value="Concanavalin A-like lectins/glucanases"/>
    <property type="match status" value="1"/>
</dbReference>
<comment type="similarity">
    <text evidence="13">Belongs to the calsyntenin family.</text>
</comment>
<name>A0A9Q0YHD1_HOLLE</name>
<dbReference type="FunFam" id="2.60.40.60:FF:000025">
    <property type="entry name" value="Calsyntenin 1"/>
    <property type="match status" value="1"/>
</dbReference>
<proteinExistence type="inferred from homology"/>
<dbReference type="InterPro" id="IPR020894">
    <property type="entry name" value="Cadherin_CS"/>
</dbReference>
<dbReference type="PRINTS" id="PR00205">
    <property type="entry name" value="CADHERIN"/>
</dbReference>
<feature type="transmembrane region" description="Helical" evidence="16">
    <location>
        <begin position="811"/>
        <end position="832"/>
    </location>
</feature>
<evidence type="ECO:0000256" key="14">
    <source>
        <dbReference type="PROSITE-ProRule" id="PRU00043"/>
    </source>
</evidence>
<keyword evidence="3 17" id="KW-0732">Signal</keyword>
<keyword evidence="7 16" id="KW-1133">Transmembrane helix</keyword>
<keyword evidence="11" id="KW-0628">Postsynaptic cell membrane</keyword>
<evidence type="ECO:0000256" key="10">
    <source>
        <dbReference type="ARBA" id="ARBA00023180"/>
    </source>
</evidence>
<evidence type="ECO:0000256" key="7">
    <source>
        <dbReference type="ARBA" id="ARBA00022989"/>
    </source>
</evidence>
<evidence type="ECO:0000256" key="3">
    <source>
        <dbReference type="ARBA" id="ARBA00022729"/>
    </source>
</evidence>
<keyword evidence="9 16" id="KW-0472">Membrane</keyword>
<dbReference type="InterPro" id="IPR013320">
    <property type="entry name" value="ConA-like_dom_sf"/>
</dbReference>
<keyword evidence="2 16" id="KW-0812">Transmembrane</keyword>
<reference evidence="19" key="1">
    <citation type="submission" date="2021-10" db="EMBL/GenBank/DDBJ databases">
        <title>Tropical sea cucumber genome reveals ecological adaptation and Cuvierian tubules defense mechanism.</title>
        <authorList>
            <person name="Chen T."/>
        </authorList>
    </citation>
    <scope>NUCLEOTIDE SEQUENCE</scope>
    <source>
        <strain evidence="19">Nanhai2018</strain>
        <tissue evidence="19">Muscle</tissue>
    </source>
</reference>
<feature type="signal peptide" evidence="17">
    <location>
        <begin position="1"/>
        <end position="25"/>
    </location>
</feature>
<dbReference type="Pfam" id="PF00028">
    <property type="entry name" value="Cadherin"/>
    <property type="match status" value="1"/>
</dbReference>
<dbReference type="Proteomes" id="UP001152320">
    <property type="component" value="Chromosome 21"/>
</dbReference>
<dbReference type="AlphaFoldDB" id="A0A9Q0YHD1"/>
<evidence type="ECO:0000256" key="17">
    <source>
        <dbReference type="SAM" id="SignalP"/>
    </source>
</evidence>
<dbReference type="EMBL" id="JAIZAY010000021">
    <property type="protein sequence ID" value="KAJ8022119.1"/>
    <property type="molecule type" value="Genomic_DNA"/>
</dbReference>
<feature type="domain" description="Cadherin" evidence="18">
    <location>
        <begin position="148"/>
        <end position="238"/>
    </location>
</feature>
<evidence type="ECO:0000256" key="16">
    <source>
        <dbReference type="SAM" id="Phobius"/>
    </source>
</evidence>
<evidence type="ECO:0000256" key="4">
    <source>
        <dbReference type="ARBA" id="ARBA00022737"/>
    </source>
</evidence>
<dbReference type="Gene3D" id="2.60.120.200">
    <property type="match status" value="1"/>
</dbReference>
<protein>
    <submittedName>
        <fullName evidence="19">Calsyntenin-2</fullName>
    </submittedName>
</protein>
<feature type="region of interest" description="Disordered" evidence="15">
    <location>
        <begin position="861"/>
        <end position="894"/>
    </location>
</feature>
<comment type="subcellular location">
    <subcellularLocation>
        <location evidence="12">Postsynaptic cell membrane</location>
        <topology evidence="12">Single-pass type I membrane protein</topology>
    </subcellularLocation>
</comment>
<keyword evidence="1" id="KW-1003">Cell membrane</keyword>
<dbReference type="GO" id="GO:0045211">
    <property type="term" value="C:postsynaptic membrane"/>
    <property type="evidence" value="ECO:0007669"/>
    <property type="project" value="UniProtKB-SubCell"/>
</dbReference>
<evidence type="ECO:0000256" key="8">
    <source>
        <dbReference type="ARBA" id="ARBA00023018"/>
    </source>
</evidence>
<dbReference type="PROSITE" id="PS50268">
    <property type="entry name" value="CADHERIN_2"/>
    <property type="match status" value="2"/>
</dbReference>